<dbReference type="PROSITE" id="PS51257">
    <property type="entry name" value="PROKAR_LIPOPROTEIN"/>
    <property type="match status" value="1"/>
</dbReference>
<organism evidence="2 3">
    <name type="scientific">Chitinophaga hostae</name>
    <dbReference type="NCBI Taxonomy" id="2831022"/>
    <lineage>
        <taxon>Bacteria</taxon>
        <taxon>Pseudomonadati</taxon>
        <taxon>Bacteroidota</taxon>
        <taxon>Chitinophagia</taxon>
        <taxon>Chitinophagales</taxon>
        <taxon>Chitinophagaceae</taxon>
        <taxon>Chitinophaga</taxon>
    </lineage>
</organism>
<dbReference type="Gene3D" id="2.60.120.260">
    <property type="entry name" value="Galactose-binding domain-like"/>
    <property type="match status" value="1"/>
</dbReference>
<dbReference type="EMBL" id="JAGTXB010000014">
    <property type="protein sequence ID" value="MBS0030477.1"/>
    <property type="molecule type" value="Genomic_DNA"/>
</dbReference>
<feature type="domain" description="DUF5013" evidence="1">
    <location>
        <begin position="236"/>
        <end position="370"/>
    </location>
</feature>
<comment type="caution">
    <text evidence="2">The sequence shown here is derived from an EMBL/GenBank/DDBJ whole genome shotgun (WGS) entry which is preliminary data.</text>
</comment>
<dbReference type="RefSeq" id="WP_211975612.1">
    <property type="nucleotide sequence ID" value="NZ_CBFHAM010000077.1"/>
</dbReference>
<proteinExistence type="predicted"/>
<evidence type="ECO:0000313" key="3">
    <source>
        <dbReference type="Proteomes" id="UP000676386"/>
    </source>
</evidence>
<gene>
    <name evidence="2" type="ORF">KE626_24330</name>
</gene>
<dbReference type="InterPro" id="IPR032181">
    <property type="entry name" value="DUF5013"/>
</dbReference>
<accession>A0ABS5J7T6</accession>
<protein>
    <submittedName>
        <fullName evidence="2">DUF5013 domain-containing protein</fullName>
    </submittedName>
</protein>
<name>A0ABS5J7T6_9BACT</name>
<dbReference type="Pfam" id="PF16389">
    <property type="entry name" value="DUF4998"/>
    <property type="match status" value="1"/>
</dbReference>
<keyword evidence="3" id="KW-1185">Reference proteome</keyword>
<evidence type="ECO:0000259" key="1">
    <source>
        <dbReference type="Pfam" id="PF16405"/>
    </source>
</evidence>
<reference evidence="2 3" key="1">
    <citation type="submission" date="2021-04" db="EMBL/GenBank/DDBJ databases">
        <title>Chitinophaga sp. nov., isolated from the rhizosphere soil.</title>
        <authorList>
            <person name="He S."/>
        </authorList>
    </citation>
    <scope>NUCLEOTIDE SEQUENCE [LARGE SCALE GENOMIC DNA]</scope>
    <source>
        <strain evidence="2 3">2R12</strain>
    </source>
</reference>
<evidence type="ECO:0000313" key="2">
    <source>
        <dbReference type="EMBL" id="MBS0030477.1"/>
    </source>
</evidence>
<dbReference type="Proteomes" id="UP000676386">
    <property type="component" value="Unassembled WGS sequence"/>
</dbReference>
<dbReference type="Pfam" id="PF16405">
    <property type="entry name" value="DUF5013"/>
    <property type="match status" value="1"/>
</dbReference>
<sequence length="394" mass="43614">MRTISYIILSLLLFTACSKQDDYKKYIKNGEILYTGKADSLKLHPGRNRVQLSWLLIADPKITKSKIYWNNRKDSTTIDIKRTSGVDTIRVFIDHLEERAYGFEIYNFDKDGNTSVRTEITGFCYGSFYEDALLTRAFGSAEMKNGNAVIPWVNIDTTGGIIGMQVQYTSSDHVLHDTIIRAEPEDQVTTLPNYLSGSNFSYRTLYLPDPIAVDTFHTAFTTSGVKEDLTAKYILNPGAPFVRDPVQMPGGRFGQLKDWKYNSEAGRNGTYDEIGGQGRLTLGIWDNGTITNGKIYQTITLPAGNYKFEADISNIDNTLENTYLAVATGNALPDIAQIGTAIGSAKIINNSNKYASAGFTLEATTTVTVGFVGTYASPAEQTIRVNKVLLIKDK</sequence>